<feature type="compositionally biased region" description="Polar residues" evidence="11">
    <location>
        <begin position="655"/>
        <end position="664"/>
    </location>
</feature>
<feature type="compositionally biased region" description="Polar residues" evidence="11">
    <location>
        <begin position="332"/>
        <end position="353"/>
    </location>
</feature>
<evidence type="ECO:0000256" key="11">
    <source>
        <dbReference type="SAM" id="MobiDB-lite"/>
    </source>
</evidence>
<keyword evidence="15" id="KW-1185">Reference proteome</keyword>
<feature type="domain" description="WW" evidence="12">
    <location>
        <begin position="550"/>
        <end position="583"/>
    </location>
</feature>
<dbReference type="CDD" id="cd00201">
    <property type="entry name" value="WW"/>
    <property type="match status" value="3"/>
</dbReference>
<dbReference type="GO" id="GO:0061630">
    <property type="term" value="F:ubiquitin protein ligase activity"/>
    <property type="evidence" value="ECO:0007669"/>
    <property type="project" value="UniProtKB-EC"/>
</dbReference>
<feature type="region of interest" description="Disordered" evidence="11">
    <location>
        <begin position="322"/>
        <end position="509"/>
    </location>
</feature>
<evidence type="ECO:0000256" key="3">
    <source>
        <dbReference type="ARBA" id="ARBA00004906"/>
    </source>
</evidence>
<dbReference type="FunFam" id="3.30.2410.10:FF:000014">
    <property type="entry name" value="E3 ubiquitin-protein ligase SMURF1"/>
    <property type="match status" value="1"/>
</dbReference>
<dbReference type="Pfam" id="PF00397">
    <property type="entry name" value="WW"/>
    <property type="match status" value="3"/>
</dbReference>
<feature type="compositionally biased region" description="Polar residues" evidence="11">
    <location>
        <begin position="609"/>
        <end position="620"/>
    </location>
</feature>
<dbReference type="PANTHER" id="PTHR11254:SF395">
    <property type="entry name" value="E3 UBIQUITIN-PROTEIN LIGASE SMURF1"/>
    <property type="match status" value="1"/>
</dbReference>
<dbReference type="FunFam" id="2.20.70.10:FF:000017">
    <property type="entry name" value="E3 ubiquitin-protein ligase"/>
    <property type="match status" value="1"/>
</dbReference>
<dbReference type="AlphaFoldDB" id="A0AAE1K9R3"/>
<organism evidence="14 15">
    <name type="scientific">Petrolisthes cinctipes</name>
    <name type="common">Flat porcelain crab</name>
    <dbReference type="NCBI Taxonomy" id="88211"/>
    <lineage>
        <taxon>Eukaryota</taxon>
        <taxon>Metazoa</taxon>
        <taxon>Ecdysozoa</taxon>
        <taxon>Arthropoda</taxon>
        <taxon>Crustacea</taxon>
        <taxon>Multicrustacea</taxon>
        <taxon>Malacostraca</taxon>
        <taxon>Eumalacostraca</taxon>
        <taxon>Eucarida</taxon>
        <taxon>Decapoda</taxon>
        <taxon>Pleocyemata</taxon>
        <taxon>Anomura</taxon>
        <taxon>Galatheoidea</taxon>
        <taxon>Porcellanidae</taxon>
        <taxon>Petrolisthes</taxon>
    </lineage>
</organism>
<dbReference type="GO" id="GO:0005886">
    <property type="term" value="C:plasma membrane"/>
    <property type="evidence" value="ECO:0007669"/>
    <property type="project" value="UniProtKB-SubCell"/>
</dbReference>
<dbReference type="InterPro" id="IPR050409">
    <property type="entry name" value="E3_ubiq-protein_ligase"/>
</dbReference>
<evidence type="ECO:0000256" key="10">
    <source>
        <dbReference type="PROSITE-ProRule" id="PRU00104"/>
    </source>
</evidence>
<evidence type="ECO:0000256" key="1">
    <source>
        <dbReference type="ARBA" id="ARBA00000885"/>
    </source>
</evidence>
<dbReference type="EC" id="2.3.2.26" evidence="4"/>
<comment type="pathway">
    <text evidence="3">Protein modification; protein ubiquitination.</text>
</comment>
<feature type="compositionally biased region" description="Polar residues" evidence="11">
    <location>
        <begin position="690"/>
        <end position="707"/>
    </location>
</feature>
<dbReference type="InterPro" id="IPR036020">
    <property type="entry name" value="WW_dom_sf"/>
</dbReference>
<keyword evidence="6" id="KW-0677">Repeat</keyword>
<dbReference type="GO" id="GO:0030514">
    <property type="term" value="P:negative regulation of BMP signaling pathway"/>
    <property type="evidence" value="ECO:0007669"/>
    <property type="project" value="TreeGrafter"/>
</dbReference>
<dbReference type="FunFam" id="3.30.2160.10:FF:000001">
    <property type="entry name" value="E3 ubiquitin-protein ligase NEDD4-like"/>
    <property type="match status" value="1"/>
</dbReference>
<dbReference type="Gene3D" id="2.20.70.10">
    <property type="match status" value="3"/>
</dbReference>
<feature type="compositionally biased region" description="Basic residues" evidence="11">
    <location>
        <begin position="486"/>
        <end position="495"/>
    </location>
</feature>
<evidence type="ECO:0000259" key="13">
    <source>
        <dbReference type="PROSITE" id="PS50237"/>
    </source>
</evidence>
<feature type="active site" description="Glycyl thioester intermediate" evidence="10">
    <location>
        <position position="1105"/>
    </location>
</feature>
<dbReference type="Gene3D" id="2.60.40.150">
    <property type="entry name" value="C2 domain"/>
    <property type="match status" value="1"/>
</dbReference>
<evidence type="ECO:0000256" key="5">
    <source>
        <dbReference type="ARBA" id="ARBA00022679"/>
    </source>
</evidence>
<name>A0AAE1K9R3_PETCI</name>
<feature type="domain" description="WW" evidence="12">
    <location>
        <begin position="504"/>
        <end position="537"/>
    </location>
</feature>
<dbReference type="FunFam" id="2.20.70.10:FF:000014">
    <property type="entry name" value="E3 ubiquitin-protein ligase SMURF1"/>
    <property type="match status" value="1"/>
</dbReference>
<dbReference type="SUPFAM" id="SSF51045">
    <property type="entry name" value="WW domain"/>
    <property type="match status" value="3"/>
</dbReference>
<dbReference type="Gene3D" id="3.90.1750.10">
    <property type="entry name" value="Hect, E3 ligase catalytic domains"/>
    <property type="match status" value="1"/>
</dbReference>
<dbReference type="GO" id="GO:0007398">
    <property type="term" value="P:ectoderm development"/>
    <property type="evidence" value="ECO:0007669"/>
    <property type="project" value="UniProtKB-ARBA"/>
</dbReference>
<dbReference type="GO" id="GO:0005737">
    <property type="term" value="C:cytoplasm"/>
    <property type="evidence" value="ECO:0007669"/>
    <property type="project" value="UniProtKB-ARBA"/>
</dbReference>
<evidence type="ECO:0000256" key="4">
    <source>
        <dbReference type="ARBA" id="ARBA00012485"/>
    </source>
</evidence>
<feature type="region of interest" description="Disordered" evidence="11">
    <location>
        <begin position="594"/>
        <end position="718"/>
    </location>
</feature>
<feature type="compositionally biased region" description="Basic and acidic residues" evidence="11">
    <location>
        <begin position="449"/>
        <end position="485"/>
    </location>
</feature>
<dbReference type="PANTHER" id="PTHR11254">
    <property type="entry name" value="HECT DOMAIN UBIQUITIN-PROTEIN LIGASE"/>
    <property type="match status" value="1"/>
</dbReference>
<dbReference type="FunFam" id="3.90.1750.10:FF:000079">
    <property type="entry name" value="E3 ubiquitin-protein ligase"/>
    <property type="match status" value="1"/>
</dbReference>
<accession>A0AAE1K9R3</accession>
<comment type="subcellular location">
    <subcellularLocation>
        <location evidence="2">Cell membrane</location>
        <topology evidence="2">Peripheral membrane protein</topology>
        <orientation evidence="2">Cytoplasmic side</orientation>
    </subcellularLocation>
</comment>
<feature type="compositionally biased region" description="Basic and acidic residues" evidence="11">
    <location>
        <begin position="7"/>
        <end position="21"/>
    </location>
</feature>
<dbReference type="Proteomes" id="UP001286313">
    <property type="component" value="Unassembled WGS sequence"/>
</dbReference>
<keyword evidence="7 10" id="KW-0833">Ubl conjugation pathway</keyword>
<dbReference type="EMBL" id="JAWQEG010003110">
    <property type="protein sequence ID" value="KAK3867894.1"/>
    <property type="molecule type" value="Genomic_DNA"/>
</dbReference>
<protein>
    <recommendedName>
        <fullName evidence="4">HECT-type E3 ubiquitin transferase</fullName>
        <ecNumber evidence="4">2.3.2.26</ecNumber>
    </recommendedName>
    <alternativeName>
        <fullName evidence="8">SMAD ubiquitination regulatory factor 1</fullName>
    </alternativeName>
    <alternativeName>
        <fullName evidence="9">SMAD-specific E3 ubiquitin-protein ligase 1</fullName>
    </alternativeName>
</protein>
<dbReference type="PROSITE" id="PS50020">
    <property type="entry name" value="WW_DOMAIN_2"/>
    <property type="match status" value="3"/>
</dbReference>
<comment type="caution">
    <text evidence="14">The sequence shown here is derived from an EMBL/GenBank/DDBJ whole genome shotgun (WGS) entry which is preliminary data.</text>
</comment>
<evidence type="ECO:0000256" key="8">
    <source>
        <dbReference type="ARBA" id="ARBA00082688"/>
    </source>
</evidence>
<feature type="domain" description="WW" evidence="12">
    <location>
        <begin position="200"/>
        <end position="233"/>
    </location>
</feature>
<feature type="compositionally biased region" description="Low complexity" evidence="11">
    <location>
        <begin position="708"/>
        <end position="718"/>
    </location>
</feature>
<comment type="catalytic activity">
    <reaction evidence="1">
        <text>S-ubiquitinyl-[E2 ubiquitin-conjugating enzyme]-L-cysteine + [acceptor protein]-L-lysine = [E2 ubiquitin-conjugating enzyme]-L-cysteine + N(6)-ubiquitinyl-[acceptor protein]-L-lysine.</text>
        <dbReference type="EC" id="2.3.2.26"/>
    </reaction>
</comment>
<dbReference type="Pfam" id="PF00632">
    <property type="entry name" value="HECT"/>
    <property type="match status" value="1"/>
</dbReference>
<dbReference type="SUPFAM" id="SSF56204">
    <property type="entry name" value="Hect, E3 ligase catalytic domain"/>
    <property type="match status" value="1"/>
</dbReference>
<dbReference type="InterPro" id="IPR035983">
    <property type="entry name" value="Hect_E3_ubiquitin_ligase"/>
</dbReference>
<feature type="compositionally biased region" description="Low complexity" evidence="11">
    <location>
        <begin position="630"/>
        <end position="650"/>
    </location>
</feature>
<feature type="compositionally biased region" description="Polar residues" evidence="11">
    <location>
        <begin position="400"/>
        <end position="413"/>
    </location>
</feature>
<dbReference type="Gene3D" id="3.30.2410.10">
    <property type="entry name" value="Hect, E3 ligase catalytic domain"/>
    <property type="match status" value="1"/>
</dbReference>
<evidence type="ECO:0000256" key="7">
    <source>
        <dbReference type="ARBA" id="ARBA00022786"/>
    </source>
</evidence>
<reference evidence="14" key="1">
    <citation type="submission" date="2023-10" db="EMBL/GenBank/DDBJ databases">
        <title>Genome assemblies of two species of porcelain crab, Petrolisthes cinctipes and Petrolisthes manimaculis (Anomura: Porcellanidae).</title>
        <authorList>
            <person name="Angst P."/>
        </authorList>
    </citation>
    <scope>NUCLEOTIDE SEQUENCE</scope>
    <source>
        <strain evidence="14">PB745_01</strain>
        <tissue evidence="14">Gill</tissue>
    </source>
</reference>
<feature type="domain" description="HECT" evidence="13">
    <location>
        <begin position="800"/>
        <end position="1137"/>
    </location>
</feature>
<dbReference type="SMART" id="SM00456">
    <property type="entry name" value="WW"/>
    <property type="match status" value="3"/>
</dbReference>
<gene>
    <name evidence="14" type="ORF">Pcinc_026689</name>
</gene>
<dbReference type="InterPro" id="IPR000569">
    <property type="entry name" value="HECT_dom"/>
</dbReference>
<feature type="compositionally biased region" description="Low complexity" evidence="11">
    <location>
        <begin position="665"/>
        <end position="689"/>
    </location>
</feature>
<keyword evidence="5" id="KW-0808">Transferase</keyword>
<evidence type="ECO:0000259" key="12">
    <source>
        <dbReference type="PROSITE" id="PS50020"/>
    </source>
</evidence>
<dbReference type="SMART" id="SM00119">
    <property type="entry name" value="HECTc"/>
    <property type="match status" value="1"/>
</dbReference>
<feature type="region of interest" description="Disordered" evidence="11">
    <location>
        <begin position="1"/>
        <end position="24"/>
    </location>
</feature>
<dbReference type="PROSITE" id="PS01159">
    <property type="entry name" value="WW_DOMAIN_1"/>
    <property type="match status" value="2"/>
</dbReference>
<dbReference type="GO" id="GO:0016567">
    <property type="term" value="P:protein ubiquitination"/>
    <property type="evidence" value="ECO:0007669"/>
    <property type="project" value="TreeGrafter"/>
</dbReference>
<dbReference type="InterPro" id="IPR001202">
    <property type="entry name" value="WW_dom"/>
</dbReference>
<sequence length="1137" mass="125860">MVGGDSLHSKRNNEQGGERKGRASRQAEWSCLVVPVGDGRKLGGGVKEGGKEDISVALQVACVKYKVAIMRGVHNTNNSSVYCKEDIEWEENIASKLEKKRRGVGRYVGKGDGITISVWNRRKIHKKAGSGFLGCVRIVASAIHRLKDTGYQRLDLTKVGYDDCEPVRGQIVVSLMSRDGRGTGSHNAVVDTLGNLSSPDDLPEGWEERRTTTGRLYYVNHHDRTTTWERPTLPAHHTVERRRPDKTYVCPCAIFVFLSSVFSCVAPKTSISSHTCSPECHSSCPSSSPSSAPNCAHGSSQACPDQSSCTFSPSACIRVSSHDHPSTSNSSALTCSAGSHKSSPPHFSNSHTHSPAPAPSKVGYSEDCPLRPRTGPSPSPRHRRTSRHSATCYRPADTSALGSPSRHSTSSITLPAGTTPPSTTSSSVGGNIVLSNPNTSAEIPLDGTPSRRDPREHRRSRAESMERVSQRDGGESRRSNPDSVRRRSARHRHYLSRNQLHQPPDLPEGFEMRTTQQGQVYYYNIHTGTSTWHDPRVPRDLGNVNMDDLGPLPSGWELRHTPSGRPYYLDHSNRTTQFTDPRLSDTHILNNLLRSRGDGSNRISIIETGGSSEQRPSGNSDVPVAATIVSNNRSNRSSSSSRRNSASRSRGPSPEANTTSGETISNTVPTNSEESNSSVVNNSNSGSPTAVPTSVNNSNNMSSERNGVTTSVSSSNPVVLQNNSTNLQISSNNNTPGPKDPAVIDMEGDCLPKYKRDLVAKMKVLRAELQCLQPQSGHCRLDIPRGEVFEESYRQIMKMRPKDLRKRLMVKFKGEEGLDYGGVAREWLYLLSHEMLNPYYGLFQYSRDDIYTLQINSDSSINPEHLSYFHFVGRVIGMAIFHGHYIDGGFSMPFYKMLLNKLIILDDIEAVDPDLHRSLNWMLENDITGIIDNTFTVEHESFGVLQMRELKSGGSNIVVTEDNKKEYVKLYVNYRFKQGIEQQFAALQKGFTEVVPQHLLKPFDERELELIIGGLGKIDIEDWKANTRLKHCTPETPVVGWFWQIVDTYTEEMRARLLQFVTGSSRVPLQGFKALQGSTGAAGPRLFTIHQIDAPTENLPKAHTCFNRIDLPPYDSYSKMLEKLTQAVEETCGFAVE</sequence>
<dbReference type="InterPro" id="IPR035892">
    <property type="entry name" value="C2_domain_sf"/>
</dbReference>
<evidence type="ECO:0000313" key="15">
    <source>
        <dbReference type="Proteomes" id="UP001286313"/>
    </source>
</evidence>
<evidence type="ECO:0000256" key="2">
    <source>
        <dbReference type="ARBA" id="ARBA00004413"/>
    </source>
</evidence>
<evidence type="ECO:0000256" key="6">
    <source>
        <dbReference type="ARBA" id="ARBA00022737"/>
    </source>
</evidence>
<proteinExistence type="predicted"/>
<dbReference type="CDD" id="cd00078">
    <property type="entry name" value="HECTc"/>
    <property type="match status" value="1"/>
</dbReference>
<dbReference type="PROSITE" id="PS50237">
    <property type="entry name" value="HECT"/>
    <property type="match status" value="1"/>
</dbReference>
<dbReference type="GO" id="GO:0043161">
    <property type="term" value="P:proteasome-mediated ubiquitin-dependent protein catabolic process"/>
    <property type="evidence" value="ECO:0007669"/>
    <property type="project" value="TreeGrafter"/>
</dbReference>
<dbReference type="Gene3D" id="3.30.2160.10">
    <property type="entry name" value="Hect, E3 ligase catalytic domain"/>
    <property type="match status" value="1"/>
</dbReference>
<evidence type="ECO:0000313" key="14">
    <source>
        <dbReference type="EMBL" id="KAK3867894.1"/>
    </source>
</evidence>
<evidence type="ECO:0000256" key="9">
    <source>
        <dbReference type="ARBA" id="ARBA00082741"/>
    </source>
</evidence>